<dbReference type="PATRIC" id="fig|1299334.3.peg.3740"/>
<protein>
    <submittedName>
        <fullName evidence="1">Cytochrome C biogenesis transmembrane region family protein</fullName>
    </submittedName>
</protein>
<dbReference type="AlphaFoldDB" id="X8C8M3"/>
<comment type="caution">
    <text evidence="1">The sequence shown here is derived from an EMBL/GenBank/DDBJ whole genome shotgun (WGS) entry which is preliminary data.</text>
</comment>
<organism evidence="1">
    <name type="scientific">Mycobacterium xenopi 4042</name>
    <dbReference type="NCBI Taxonomy" id="1299334"/>
    <lineage>
        <taxon>Bacteria</taxon>
        <taxon>Bacillati</taxon>
        <taxon>Actinomycetota</taxon>
        <taxon>Actinomycetes</taxon>
        <taxon>Mycobacteriales</taxon>
        <taxon>Mycobacteriaceae</taxon>
        <taxon>Mycobacterium</taxon>
    </lineage>
</organism>
<gene>
    <name evidence="1" type="ORF">I553_2636</name>
</gene>
<keyword evidence="1" id="KW-0472">Membrane</keyword>
<keyword evidence="1" id="KW-0812">Transmembrane</keyword>
<name>X8C8M3_MYCXE</name>
<accession>X8C8M3</accession>
<dbReference type="EMBL" id="JAOB01000033">
    <property type="protein sequence ID" value="EUA52449.1"/>
    <property type="molecule type" value="Genomic_DNA"/>
</dbReference>
<evidence type="ECO:0000313" key="1">
    <source>
        <dbReference type="EMBL" id="EUA52449.1"/>
    </source>
</evidence>
<proteinExistence type="predicted"/>
<reference evidence="1" key="1">
    <citation type="submission" date="2014-01" db="EMBL/GenBank/DDBJ databases">
        <authorList>
            <person name="Brown-Elliot B."/>
            <person name="Wallace R."/>
            <person name="Lenaerts A."/>
            <person name="Ordway D."/>
            <person name="DeGroote M.A."/>
            <person name="Parker T."/>
            <person name="Sizemore C."/>
            <person name="Tallon L.J."/>
            <person name="Sadzewicz L.K."/>
            <person name="Sengamalay N."/>
            <person name="Fraser C.M."/>
            <person name="Hine E."/>
            <person name="Shefchek K.A."/>
            <person name="Das S.P."/>
            <person name="Tettelin H."/>
        </authorList>
    </citation>
    <scope>NUCLEOTIDE SEQUENCE [LARGE SCALE GENOMIC DNA]</scope>
    <source>
        <strain evidence="1">4042</strain>
    </source>
</reference>
<sequence>MTGFAHIAAAGPLLLALAVSVLAGLVSFASPCVVPLVPGYLSYLAAVVGVSEQPAPGAAKAPTAARWRVAVRPRCSSPGSPRCSCSAPSRCWA</sequence>